<name>A0A8K0MI36_9ROSA</name>
<feature type="region of interest" description="Disordered" evidence="1">
    <location>
        <begin position="1"/>
        <end position="21"/>
    </location>
</feature>
<keyword evidence="3" id="KW-1185">Reference proteome</keyword>
<gene>
    <name evidence="2" type="ORF">FNV43_RR11674</name>
</gene>
<organism evidence="2 3">
    <name type="scientific">Rhamnella rubrinervis</name>
    <dbReference type="NCBI Taxonomy" id="2594499"/>
    <lineage>
        <taxon>Eukaryota</taxon>
        <taxon>Viridiplantae</taxon>
        <taxon>Streptophyta</taxon>
        <taxon>Embryophyta</taxon>
        <taxon>Tracheophyta</taxon>
        <taxon>Spermatophyta</taxon>
        <taxon>Magnoliopsida</taxon>
        <taxon>eudicotyledons</taxon>
        <taxon>Gunneridae</taxon>
        <taxon>Pentapetalae</taxon>
        <taxon>rosids</taxon>
        <taxon>fabids</taxon>
        <taxon>Rosales</taxon>
        <taxon>Rhamnaceae</taxon>
        <taxon>rhamnoid group</taxon>
        <taxon>Rhamneae</taxon>
        <taxon>Rhamnella</taxon>
    </lineage>
</organism>
<feature type="compositionally biased region" description="Basic and acidic residues" evidence="1">
    <location>
        <begin position="68"/>
        <end position="82"/>
    </location>
</feature>
<sequence>MAASAQGVEEAVHGHKGGCMHKGVGGGVRGCGWCTRQKGGKGVVNGVEDGGSRGWKMLATREKKKKTFKSDLEKKREEEKRK</sequence>
<evidence type="ECO:0000313" key="2">
    <source>
        <dbReference type="EMBL" id="KAF3446495.1"/>
    </source>
</evidence>
<dbReference type="EMBL" id="VOIH02000005">
    <property type="protein sequence ID" value="KAF3446495.1"/>
    <property type="molecule type" value="Genomic_DNA"/>
</dbReference>
<evidence type="ECO:0000256" key="1">
    <source>
        <dbReference type="SAM" id="MobiDB-lite"/>
    </source>
</evidence>
<comment type="caution">
    <text evidence="2">The sequence shown here is derived from an EMBL/GenBank/DDBJ whole genome shotgun (WGS) entry which is preliminary data.</text>
</comment>
<reference evidence="2" key="1">
    <citation type="submission" date="2020-03" db="EMBL/GenBank/DDBJ databases">
        <title>A high-quality chromosome-level genome assembly of a woody plant with both climbing and erect habits, Rhamnella rubrinervis.</title>
        <authorList>
            <person name="Lu Z."/>
            <person name="Yang Y."/>
            <person name="Zhu X."/>
            <person name="Sun Y."/>
        </authorList>
    </citation>
    <scope>NUCLEOTIDE SEQUENCE</scope>
    <source>
        <strain evidence="2">BYM</strain>
        <tissue evidence="2">Leaf</tissue>
    </source>
</reference>
<accession>A0A8K0MI36</accession>
<feature type="region of interest" description="Disordered" evidence="1">
    <location>
        <begin position="60"/>
        <end position="82"/>
    </location>
</feature>
<evidence type="ECO:0000313" key="3">
    <source>
        <dbReference type="Proteomes" id="UP000796880"/>
    </source>
</evidence>
<dbReference type="Proteomes" id="UP000796880">
    <property type="component" value="Unassembled WGS sequence"/>
</dbReference>
<dbReference type="AlphaFoldDB" id="A0A8K0MI36"/>
<protein>
    <submittedName>
        <fullName evidence="2">Uncharacterized protein</fullName>
    </submittedName>
</protein>
<proteinExistence type="predicted"/>